<keyword evidence="3" id="KW-1185">Reference proteome</keyword>
<dbReference type="Proteomes" id="UP000737171">
    <property type="component" value="Unassembled WGS sequence"/>
</dbReference>
<evidence type="ECO:0000313" key="2">
    <source>
        <dbReference type="EMBL" id="NRF70950.1"/>
    </source>
</evidence>
<comment type="caution">
    <text evidence="2">The sequence shown here is derived from an EMBL/GenBank/DDBJ whole genome shotgun (WGS) entry which is preliminary data.</text>
</comment>
<dbReference type="InterPro" id="IPR018490">
    <property type="entry name" value="cNMP-bd_dom_sf"/>
</dbReference>
<dbReference type="InterPro" id="IPR000595">
    <property type="entry name" value="cNMP-bd_dom"/>
</dbReference>
<reference evidence="2 3" key="1">
    <citation type="submission" date="2020-05" db="EMBL/GenBank/DDBJ databases">
        <title>Aquincola sp. isolate from soil.</title>
        <authorList>
            <person name="Han J."/>
            <person name="Kim D.-U."/>
        </authorList>
    </citation>
    <scope>NUCLEOTIDE SEQUENCE [LARGE SCALE GENOMIC DNA]</scope>
    <source>
        <strain evidence="2 3">S2</strain>
    </source>
</reference>
<evidence type="ECO:0000259" key="1">
    <source>
        <dbReference type="PROSITE" id="PS50042"/>
    </source>
</evidence>
<accession>A0ABX2EQG3</accession>
<dbReference type="CDD" id="cd00038">
    <property type="entry name" value="CAP_ED"/>
    <property type="match status" value="1"/>
</dbReference>
<dbReference type="SMART" id="SM00100">
    <property type="entry name" value="cNMP"/>
    <property type="match status" value="1"/>
</dbReference>
<dbReference type="PANTHER" id="PTHR24567:SF74">
    <property type="entry name" value="HTH-TYPE TRANSCRIPTIONAL REGULATOR ARCR"/>
    <property type="match status" value="1"/>
</dbReference>
<dbReference type="Gene3D" id="2.60.120.10">
    <property type="entry name" value="Jelly Rolls"/>
    <property type="match status" value="1"/>
</dbReference>
<dbReference type="EMBL" id="JABRWJ010000009">
    <property type="protein sequence ID" value="NRF70950.1"/>
    <property type="molecule type" value="Genomic_DNA"/>
</dbReference>
<dbReference type="PRINTS" id="PR00103">
    <property type="entry name" value="CAMPKINASE"/>
</dbReference>
<proteinExistence type="predicted"/>
<dbReference type="PANTHER" id="PTHR24567">
    <property type="entry name" value="CRP FAMILY TRANSCRIPTIONAL REGULATORY PROTEIN"/>
    <property type="match status" value="1"/>
</dbReference>
<evidence type="ECO:0000313" key="3">
    <source>
        <dbReference type="Proteomes" id="UP000737171"/>
    </source>
</evidence>
<dbReference type="InterPro" id="IPR014710">
    <property type="entry name" value="RmlC-like_jellyroll"/>
</dbReference>
<dbReference type="RefSeq" id="WP_173131069.1">
    <property type="nucleotide sequence ID" value="NZ_JABRWJ010000009.1"/>
</dbReference>
<dbReference type="PROSITE" id="PS00889">
    <property type="entry name" value="CNMP_BINDING_2"/>
    <property type="match status" value="1"/>
</dbReference>
<organism evidence="2 3">
    <name type="scientific">Pseudaquabacterium terrae</name>
    <dbReference type="NCBI Taxonomy" id="2732868"/>
    <lineage>
        <taxon>Bacteria</taxon>
        <taxon>Pseudomonadati</taxon>
        <taxon>Pseudomonadota</taxon>
        <taxon>Betaproteobacteria</taxon>
        <taxon>Burkholderiales</taxon>
        <taxon>Sphaerotilaceae</taxon>
        <taxon>Pseudaquabacterium</taxon>
    </lineage>
</organism>
<dbReference type="SUPFAM" id="SSF51206">
    <property type="entry name" value="cAMP-binding domain-like"/>
    <property type="match status" value="1"/>
</dbReference>
<name>A0ABX2EQG3_9BURK</name>
<feature type="domain" description="Cyclic nucleotide-binding" evidence="1">
    <location>
        <begin position="14"/>
        <end position="115"/>
    </location>
</feature>
<protein>
    <submittedName>
        <fullName evidence="2">Cyclic nucleotide-binding domain-containing protein</fullName>
    </submittedName>
</protein>
<sequence>MHTVRIELLQQMPIFGAIREDALAYLLEPAPSVRVSAGSYFFREGEPAQSMYVLESGRVSIIKNWGGRELLLRELGPGDCIGEMALLDLFPRSATVRAVLDCTAIELTPAHMMRLYEKDLEQFALIQMNIAREMSRRLRVTDELLFRARMGELPSSAANPEFDTVSLRIQRPPAPA</sequence>
<dbReference type="InterPro" id="IPR050397">
    <property type="entry name" value="Env_Response_Regulators"/>
</dbReference>
<gene>
    <name evidence="2" type="ORF">HLB44_28485</name>
</gene>
<dbReference type="InterPro" id="IPR018488">
    <property type="entry name" value="cNMP-bd_CS"/>
</dbReference>
<dbReference type="Pfam" id="PF00027">
    <property type="entry name" value="cNMP_binding"/>
    <property type="match status" value="1"/>
</dbReference>
<dbReference type="PROSITE" id="PS50042">
    <property type="entry name" value="CNMP_BINDING_3"/>
    <property type="match status" value="1"/>
</dbReference>